<keyword evidence="3" id="KW-0687">Ribonucleoprotein</keyword>
<dbReference type="GO" id="GO:0006412">
    <property type="term" value="P:translation"/>
    <property type="evidence" value="ECO:0007669"/>
    <property type="project" value="InterPro"/>
</dbReference>
<dbReference type="Gramene" id="Kaladp0821s0003.1.v1.1">
    <property type="protein sequence ID" value="Kaladp0821s0003.1.v1.1"/>
    <property type="gene ID" value="Kaladp0821s0003.v1.1"/>
</dbReference>
<sequence>MNTAAKAASNLLRRVLPVSNSLEHSHQLQQSRGIRVKVMNGNLDQALTFMQRAMTSSGIERLIKNAPTRHYKKAEKRVLAKKALERRLRSQDMARKLKSILVQKVRGV</sequence>
<dbReference type="PANTHER" id="PTHR37228">
    <property type="entry name" value="RIBOSOMAL PROTEIN S21 FAMILY PROTEIN"/>
    <property type="match status" value="1"/>
</dbReference>
<organism evidence="4 5">
    <name type="scientific">Kalanchoe fedtschenkoi</name>
    <name type="common">Lavender scallops</name>
    <name type="synonym">South American air plant</name>
    <dbReference type="NCBI Taxonomy" id="63787"/>
    <lineage>
        <taxon>Eukaryota</taxon>
        <taxon>Viridiplantae</taxon>
        <taxon>Streptophyta</taxon>
        <taxon>Embryophyta</taxon>
        <taxon>Tracheophyta</taxon>
        <taxon>Spermatophyta</taxon>
        <taxon>Magnoliopsida</taxon>
        <taxon>eudicotyledons</taxon>
        <taxon>Gunneridae</taxon>
        <taxon>Pentapetalae</taxon>
        <taxon>Saxifragales</taxon>
        <taxon>Crassulaceae</taxon>
        <taxon>Kalanchoe</taxon>
    </lineage>
</organism>
<keyword evidence="5" id="KW-1185">Reference proteome</keyword>
<comment type="similarity">
    <text evidence="1">Belongs to the bacterial ribosomal protein bS21 family.</text>
</comment>
<evidence type="ECO:0008006" key="6">
    <source>
        <dbReference type="Google" id="ProtNLM"/>
    </source>
</evidence>
<name>A0A7N1A994_KALFE</name>
<evidence type="ECO:0000313" key="4">
    <source>
        <dbReference type="EnsemblPlants" id="Kaladp0821s0003.1.v1.1"/>
    </source>
</evidence>
<dbReference type="InterPro" id="IPR001911">
    <property type="entry name" value="Ribosomal_bS21"/>
</dbReference>
<dbReference type="EnsemblPlants" id="Kaladp0821s0003.1.v1.1">
    <property type="protein sequence ID" value="Kaladp0821s0003.1.v1.1"/>
    <property type="gene ID" value="Kaladp0821s0003.v1.1"/>
</dbReference>
<dbReference type="GO" id="GO:0005840">
    <property type="term" value="C:ribosome"/>
    <property type="evidence" value="ECO:0007669"/>
    <property type="project" value="UniProtKB-KW"/>
</dbReference>
<accession>A0A7N1A994</accession>
<evidence type="ECO:0000256" key="3">
    <source>
        <dbReference type="ARBA" id="ARBA00023274"/>
    </source>
</evidence>
<evidence type="ECO:0000256" key="1">
    <source>
        <dbReference type="ARBA" id="ARBA00006640"/>
    </source>
</evidence>
<dbReference type="GO" id="GO:1990904">
    <property type="term" value="C:ribonucleoprotein complex"/>
    <property type="evidence" value="ECO:0007669"/>
    <property type="project" value="UniProtKB-KW"/>
</dbReference>
<dbReference type="Proteomes" id="UP000594263">
    <property type="component" value="Unplaced"/>
</dbReference>
<keyword evidence="2" id="KW-0689">Ribosomal protein</keyword>
<dbReference type="Pfam" id="PF01165">
    <property type="entry name" value="Ribosomal_S21"/>
    <property type="match status" value="1"/>
</dbReference>
<protein>
    <recommendedName>
        <fullName evidence="6">Ribosomal protein S21</fullName>
    </recommendedName>
</protein>
<dbReference type="OMA" id="KREQTHH"/>
<dbReference type="GO" id="GO:0003735">
    <property type="term" value="F:structural constituent of ribosome"/>
    <property type="evidence" value="ECO:0007669"/>
    <property type="project" value="InterPro"/>
</dbReference>
<evidence type="ECO:0000313" key="5">
    <source>
        <dbReference type="Proteomes" id="UP000594263"/>
    </source>
</evidence>
<proteinExistence type="inferred from homology"/>
<evidence type="ECO:0000256" key="2">
    <source>
        <dbReference type="ARBA" id="ARBA00022980"/>
    </source>
</evidence>
<reference evidence="4" key="1">
    <citation type="submission" date="2021-01" db="UniProtKB">
        <authorList>
            <consortium name="EnsemblPlants"/>
        </authorList>
    </citation>
    <scope>IDENTIFICATION</scope>
</reference>
<dbReference type="AlphaFoldDB" id="A0A7N1A994"/>
<dbReference type="PANTHER" id="PTHR37228:SF1">
    <property type="entry name" value="RIBOSOMAL PROTEIN S21 FAMILY PROTEIN"/>
    <property type="match status" value="1"/>
</dbReference>